<protein>
    <submittedName>
        <fullName evidence="2">GNAT family N-acetyltransferase</fullName>
    </submittedName>
</protein>
<reference evidence="2" key="1">
    <citation type="journal article" date="2021" name="PeerJ">
        <title>Extensive microbial diversity within the chicken gut microbiome revealed by metagenomics and culture.</title>
        <authorList>
            <person name="Gilroy R."/>
            <person name="Ravi A."/>
            <person name="Getino M."/>
            <person name="Pursley I."/>
            <person name="Horton D.L."/>
            <person name="Alikhan N.F."/>
            <person name="Baker D."/>
            <person name="Gharbi K."/>
            <person name="Hall N."/>
            <person name="Watson M."/>
            <person name="Adriaenssens E.M."/>
            <person name="Foster-Nyarko E."/>
            <person name="Jarju S."/>
            <person name="Secka A."/>
            <person name="Antonio M."/>
            <person name="Oren A."/>
            <person name="Chaudhuri R.R."/>
            <person name="La Ragione R."/>
            <person name="Hildebrand F."/>
            <person name="Pallen M.J."/>
        </authorList>
    </citation>
    <scope>NUCLEOTIDE SEQUENCE</scope>
    <source>
        <strain evidence="2">CHK130-7132</strain>
    </source>
</reference>
<dbReference type="AlphaFoldDB" id="A0A9D2Q258"/>
<dbReference type="PROSITE" id="PS51186">
    <property type="entry name" value="GNAT"/>
    <property type="match status" value="2"/>
</dbReference>
<dbReference type="Proteomes" id="UP000823854">
    <property type="component" value="Unassembled WGS sequence"/>
</dbReference>
<dbReference type="Pfam" id="PF13302">
    <property type="entry name" value="Acetyltransf_3"/>
    <property type="match status" value="2"/>
</dbReference>
<sequence length="356" mass="38605">MLRSDLLPLASDRARLRPMRAEDAVAYAEGTADPEVRAHAHLPAPRYTPASVRAMITEDAEPGLARGDLAVLTIAEPGTDAFAGSLVLFDVAENAAEVGFWMHPAHRGRGLARAAVDLAAALVAGSGLRRLRARTAPENAASRALLARAGFAEDGRGAGTAPSGETVELVSLVRELPRPIDLPVDTDRLRLRLHREQDREALLAIYSRPDVARHLLEEPWTTEDSRRRIEERLARTGLHTGEGALALVIEHEGRVIGDVALWLTDRAHLAAEIGWVLDPAEGGQGLATEAVRAVLDLALGKSGLHRVAARMDARNTASARLAERVGMRREAHLREDWWSKGEWTSTLEFGVLASDR</sequence>
<feature type="domain" description="N-acetyltransferase" evidence="1">
    <location>
        <begin position="189"/>
        <end position="348"/>
    </location>
</feature>
<accession>A0A9D2Q258</accession>
<dbReference type="GO" id="GO:0016747">
    <property type="term" value="F:acyltransferase activity, transferring groups other than amino-acyl groups"/>
    <property type="evidence" value="ECO:0007669"/>
    <property type="project" value="InterPro"/>
</dbReference>
<dbReference type="PANTHER" id="PTHR43792">
    <property type="entry name" value="GNAT FAMILY, PUTATIVE (AFU_ORTHOLOGUE AFUA_3G00765)-RELATED-RELATED"/>
    <property type="match status" value="1"/>
</dbReference>
<evidence type="ECO:0000259" key="1">
    <source>
        <dbReference type="PROSITE" id="PS51186"/>
    </source>
</evidence>
<dbReference type="PANTHER" id="PTHR43792:SF1">
    <property type="entry name" value="N-ACETYLTRANSFERASE DOMAIN-CONTAINING PROTEIN"/>
    <property type="match status" value="1"/>
</dbReference>
<dbReference type="CDD" id="cd04301">
    <property type="entry name" value="NAT_SF"/>
    <property type="match status" value="1"/>
</dbReference>
<dbReference type="InterPro" id="IPR051531">
    <property type="entry name" value="N-acetyltransferase"/>
</dbReference>
<dbReference type="SUPFAM" id="SSF55729">
    <property type="entry name" value="Acyl-CoA N-acyltransferases (Nat)"/>
    <property type="match status" value="2"/>
</dbReference>
<comment type="caution">
    <text evidence="2">The sequence shown here is derived from an EMBL/GenBank/DDBJ whole genome shotgun (WGS) entry which is preliminary data.</text>
</comment>
<dbReference type="Gene3D" id="3.40.630.30">
    <property type="match status" value="2"/>
</dbReference>
<dbReference type="InterPro" id="IPR000182">
    <property type="entry name" value="GNAT_dom"/>
</dbReference>
<feature type="domain" description="N-acetyltransferase" evidence="1">
    <location>
        <begin position="14"/>
        <end position="179"/>
    </location>
</feature>
<dbReference type="EMBL" id="DWWC01000272">
    <property type="protein sequence ID" value="HJC70579.1"/>
    <property type="molecule type" value="Genomic_DNA"/>
</dbReference>
<name>A0A9D2Q258_9MICO</name>
<gene>
    <name evidence="2" type="ORF">H9932_13015</name>
</gene>
<evidence type="ECO:0000313" key="2">
    <source>
        <dbReference type="EMBL" id="HJC70579.1"/>
    </source>
</evidence>
<reference evidence="2" key="2">
    <citation type="submission" date="2021-04" db="EMBL/GenBank/DDBJ databases">
        <authorList>
            <person name="Gilroy R."/>
        </authorList>
    </citation>
    <scope>NUCLEOTIDE SEQUENCE</scope>
    <source>
        <strain evidence="2">CHK130-7132</strain>
    </source>
</reference>
<evidence type="ECO:0000313" key="3">
    <source>
        <dbReference type="Proteomes" id="UP000823854"/>
    </source>
</evidence>
<organism evidence="2 3">
    <name type="scientific">Candidatus Brachybacterium intestinipullorum</name>
    <dbReference type="NCBI Taxonomy" id="2838512"/>
    <lineage>
        <taxon>Bacteria</taxon>
        <taxon>Bacillati</taxon>
        <taxon>Actinomycetota</taxon>
        <taxon>Actinomycetes</taxon>
        <taxon>Micrococcales</taxon>
        <taxon>Dermabacteraceae</taxon>
        <taxon>Brachybacterium</taxon>
    </lineage>
</organism>
<proteinExistence type="predicted"/>
<dbReference type="InterPro" id="IPR016181">
    <property type="entry name" value="Acyl_CoA_acyltransferase"/>
</dbReference>